<evidence type="ECO:0000256" key="1">
    <source>
        <dbReference type="ARBA" id="ARBA00022490"/>
    </source>
</evidence>
<keyword evidence="4" id="KW-0547">Nucleotide-binding</keyword>
<sequence>MINGLILTGGRSTRMGQDKSLLDYHGKPQREHLTELLIPYCKTVYWSVNAEQAREIHDTQQPLIVDLYDLTSPLNGILSAFQTDPWAAWLVVACDMPLVTRLSLDALLANRAPNKMATVFYDSDGHSPEPLLGIYEPAFGLILHQAFTEGAVSPRQLLMQNDVQIITIPDRRELTNVNDPEARAALKQRG</sequence>
<dbReference type="Pfam" id="PF12804">
    <property type="entry name" value="NTP_transf_3"/>
    <property type="match status" value="1"/>
</dbReference>
<evidence type="ECO:0000256" key="5">
    <source>
        <dbReference type="ARBA" id="ARBA00022842"/>
    </source>
</evidence>
<dbReference type="InterPro" id="IPR029044">
    <property type="entry name" value="Nucleotide-diphossugar_trans"/>
</dbReference>
<keyword evidence="10" id="KW-1185">Reference proteome</keyword>
<dbReference type="InterPro" id="IPR025877">
    <property type="entry name" value="MobA-like_NTP_Trfase"/>
</dbReference>
<name>A0A286F9W3_9BACT</name>
<keyword evidence="2" id="KW-0808">Transferase</keyword>
<keyword evidence="6" id="KW-0342">GTP-binding</keyword>
<dbReference type="GO" id="GO:0046872">
    <property type="term" value="F:metal ion binding"/>
    <property type="evidence" value="ECO:0007669"/>
    <property type="project" value="UniProtKB-KW"/>
</dbReference>
<evidence type="ECO:0000256" key="2">
    <source>
        <dbReference type="ARBA" id="ARBA00022679"/>
    </source>
</evidence>
<keyword evidence="3" id="KW-0479">Metal-binding</keyword>
<dbReference type="GO" id="GO:0005525">
    <property type="term" value="F:GTP binding"/>
    <property type="evidence" value="ECO:0007669"/>
    <property type="project" value="UniProtKB-KW"/>
</dbReference>
<accession>A0A286F9W3</accession>
<dbReference type="EMBL" id="OCNH01000001">
    <property type="protein sequence ID" value="SOD79886.1"/>
    <property type="molecule type" value="Genomic_DNA"/>
</dbReference>
<dbReference type="SUPFAM" id="SSF53448">
    <property type="entry name" value="Nucleotide-diphospho-sugar transferases"/>
    <property type="match status" value="1"/>
</dbReference>
<keyword evidence="5" id="KW-0460">Magnesium</keyword>
<keyword evidence="1" id="KW-0963">Cytoplasm</keyword>
<evidence type="ECO:0000256" key="7">
    <source>
        <dbReference type="ARBA" id="ARBA00023150"/>
    </source>
</evidence>
<keyword evidence="7" id="KW-0501">Molybdenum cofactor biosynthesis</keyword>
<dbReference type="PANTHER" id="PTHR19136">
    <property type="entry name" value="MOLYBDENUM COFACTOR GUANYLYLTRANSFERASE"/>
    <property type="match status" value="1"/>
</dbReference>
<evidence type="ECO:0000256" key="3">
    <source>
        <dbReference type="ARBA" id="ARBA00022723"/>
    </source>
</evidence>
<dbReference type="AlphaFoldDB" id="A0A286F9W3"/>
<evidence type="ECO:0000256" key="6">
    <source>
        <dbReference type="ARBA" id="ARBA00023134"/>
    </source>
</evidence>
<organism evidence="9 10">
    <name type="scientific">Spirosoma fluviale</name>
    <dbReference type="NCBI Taxonomy" id="1597977"/>
    <lineage>
        <taxon>Bacteria</taxon>
        <taxon>Pseudomonadati</taxon>
        <taxon>Bacteroidota</taxon>
        <taxon>Cytophagia</taxon>
        <taxon>Cytophagales</taxon>
        <taxon>Cytophagaceae</taxon>
        <taxon>Spirosoma</taxon>
    </lineage>
</organism>
<evidence type="ECO:0000256" key="4">
    <source>
        <dbReference type="ARBA" id="ARBA00022741"/>
    </source>
</evidence>
<evidence type="ECO:0000313" key="10">
    <source>
        <dbReference type="Proteomes" id="UP000219452"/>
    </source>
</evidence>
<dbReference type="Gene3D" id="3.90.550.10">
    <property type="entry name" value="Spore Coat Polysaccharide Biosynthesis Protein SpsA, Chain A"/>
    <property type="match status" value="1"/>
</dbReference>
<dbReference type="GO" id="GO:0006777">
    <property type="term" value="P:Mo-molybdopterin cofactor biosynthetic process"/>
    <property type="evidence" value="ECO:0007669"/>
    <property type="project" value="UniProtKB-KW"/>
</dbReference>
<protein>
    <submittedName>
        <fullName evidence="9">Molybdopterin-guanine dinucleotide biosynthesis protein A</fullName>
    </submittedName>
</protein>
<dbReference type="OrthoDB" id="9788394at2"/>
<feature type="domain" description="MobA-like NTP transferase" evidence="8">
    <location>
        <begin position="4"/>
        <end position="144"/>
    </location>
</feature>
<dbReference type="CDD" id="cd02503">
    <property type="entry name" value="MobA"/>
    <property type="match status" value="1"/>
</dbReference>
<evidence type="ECO:0000313" key="9">
    <source>
        <dbReference type="EMBL" id="SOD79886.1"/>
    </source>
</evidence>
<dbReference type="RefSeq" id="WP_097124808.1">
    <property type="nucleotide sequence ID" value="NZ_OCNH01000001.1"/>
</dbReference>
<proteinExistence type="predicted"/>
<dbReference type="PANTHER" id="PTHR19136:SF81">
    <property type="entry name" value="MOLYBDENUM COFACTOR GUANYLYLTRANSFERASE"/>
    <property type="match status" value="1"/>
</dbReference>
<dbReference type="GO" id="GO:0016779">
    <property type="term" value="F:nucleotidyltransferase activity"/>
    <property type="evidence" value="ECO:0007669"/>
    <property type="project" value="UniProtKB-ARBA"/>
</dbReference>
<dbReference type="InterPro" id="IPR013482">
    <property type="entry name" value="Molybde_CF_guanTrfase"/>
</dbReference>
<evidence type="ECO:0000259" key="8">
    <source>
        <dbReference type="Pfam" id="PF12804"/>
    </source>
</evidence>
<reference evidence="10" key="1">
    <citation type="submission" date="2017-09" db="EMBL/GenBank/DDBJ databases">
        <authorList>
            <person name="Varghese N."/>
            <person name="Submissions S."/>
        </authorList>
    </citation>
    <scope>NUCLEOTIDE SEQUENCE [LARGE SCALE GENOMIC DNA]</scope>
    <source>
        <strain evidence="10">DSM 29961</strain>
    </source>
</reference>
<dbReference type="Proteomes" id="UP000219452">
    <property type="component" value="Unassembled WGS sequence"/>
</dbReference>
<gene>
    <name evidence="9" type="ORF">SAMN06269250_1134</name>
</gene>